<name>A0ACB9DUW5_CICIN</name>
<organism evidence="1 2">
    <name type="scientific">Cichorium intybus</name>
    <name type="common">Chicory</name>
    <dbReference type="NCBI Taxonomy" id="13427"/>
    <lineage>
        <taxon>Eukaryota</taxon>
        <taxon>Viridiplantae</taxon>
        <taxon>Streptophyta</taxon>
        <taxon>Embryophyta</taxon>
        <taxon>Tracheophyta</taxon>
        <taxon>Spermatophyta</taxon>
        <taxon>Magnoliopsida</taxon>
        <taxon>eudicotyledons</taxon>
        <taxon>Gunneridae</taxon>
        <taxon>Pentapetalae</taxon>
        <taxon>asterids</taxon>
        <taxon>campanulids</taxon>
        <taxon>Asterales</taxon>
        <taxon>Asteraceae</taxon>
        <taxon>Cichorioideae</taxon>
        <taxon>Cichorieae</taxon>
        <taxon>Cichoriinae</taxon>
        <taxon>Cichorium</taxon>
    </lineage>
</organism>
<sequence length="98" mass="11091">MMQGYLNNVQNDLQNEVANAVPVSSDEVGKQEVIAALVANVEGMIKFDRKFTSLKQLQGHIWRTGFEKNELKGVVFDDVPGSLQKWHSSGIKVRYHFQ</sequence>
<reference evidence="1 2" key="2">
    <citation type="journal article" date="2022" name="Mol. Ecol. Resour.">
        <title>The genomes of chicory, endive, great burdock and yacon provide insights into Asteraceae paleo-polyploidization history and plant inulin production.</title>
        <authorList>
            <person name="Fan W."/>
            <person name="Wang S."/>
            <person name="Wang H."/>
            <person name="Wang A."/>
            <person name="Jiang F."/>
            <person name="Liu H."/>
            <person name="Zhao H."/>
            <person name="Xu D."/>
            <person name="Zhang Y."/>
        </authorList>
    </citation>
    <scope>NUCLEOTIDE SEQUENCE [LARGE SCALE GENOMIC DNA]</scope>
    <source>
        <strain evidence="2">cv. Punajuju</strain>
        <tissue evidence="1">Leaves</tissue>
    </source>
</reference>
<accession>A0ACB9DUW5</accession>
<dbReference type="EMBL" id="CM042012">
    <property type="protein sequence ID" value="KAI3750253.1"/>
    <property type="molecule type" value="Genomic_DNA"/>
</dbReference>
<comment type="caution">
    <text evidence="1">The sequence shown here is derived from an EMBL/GenBank/DDBJ whole genome shotgun (WGS) entry which is preliminary data.</text>
</comment>
<keyword evidence="2" id="KW-1185">Reference proteome</keyword>
<evidence type="ECO:0000313" key="1">
    <source>
        <dbReference type="EMBL" id="KAI3750253.1"/>
    </source>
</evidence>
<proteinExistence type="predicted"/>
<protein>
    <submittedName>
        <fullName evidence="1">Uncharacterized protein</fullName>
    </submittedName>
</protein>
<reference evidence="2" key="1">
    <citation type="journal article" date="2022" name="Mol. Ecol. Resour.">
        <title>The genomes of chicory, endive, great burdock and yacon provide insights into Asteraceae palaeo-polyploidization history and plant inulin production.</title>
        <authorList>
            <person name="Fan W."/>
            <person name="Wang S."/>
            <person name="Wang H."/>
            <person name="Wang A."/>
            <person name="Jiang F."/>
            <person name="Liu H."/>
            <person name="Zhao H."/>
            <person name="Xu D."/>
            <person name="Zhang Y."/>
        </authorList>
    </citation>
    <scope>NUCLEOTIDE SEQUENCE [LARGE SCALE GENOMIC DNA]</scope>
    <source>
        <strain evidence="2">cv. Punajuju</strain>
    </source>
</reference>
<evidence type="ECO:0000313" key="2">
    <source>
        <dbReference type="Proteomes" id="UP001055811"/>
    </source>
</evidence>
<dbReference type="Proteomes" id="UP001055811">
    <property type="component" value="Linkage Group LG04"/>
</dbReference>
<gene>
    <name evidence="1" type="ORF">L2E82_20886</name>
</gene>